<keyword evidence="2" id="KW-0378">Hydrolase</keyword>
<dbReference type="SUPFAM" id="SSF53474">
    <property type="entry name" value="alpha/beta-Hydrolases"/>
    <property type="match status" value="1"/>
</dbReference>
<dbReference type="GO" id="GO:0016787">
    <property type="term" value="F:hydrolase activity"/>
    <property type="evidence" value="ECO:0007669"/>
    <property type="project" value="UniProtKB-KW"/>
</dbReference>
<dbReference type="AlphaFoldDB" id="A0AAD8A3Y5"/>
<evidence type="ECO:0000313" key="5">
    <source>
        <dbReference type="Proteomes" id="UP001233999"/>
    </source>
</evidence>
<dbReference type="InterPro" id="IPR050266">
    <property type="entry name" value="AB_hydrolase_sf"/>
</dbReference>
<dbReference type="InterPro" id="IPR000073">
    <property type="entry name" value="AB_hydrolase_1"/>
</dbReference>
<dbReference type="GO" id="GO:0016020">
    <property type="term" value="C:membrane"/>
    <property type="evidence" value="ECO:0007669"/>
    <property type="project" value="TreeGrafter"/>
</dbReference>
<accession>A0AAD8A3Y5</accession>
<evidence type="ECO:0000256" key="1">
    <source>
        <dbReference type="ARBA" id="ARBA00008645"/>
    </source>
</evidence>
<comment type="similarity">
    <text evidence="1">Belongs to the AB hydrolase superfamily.</text>
</comment>
<dbReference type="Gene3D" id="3.40.50.1820">
    <property type="entry name" value="alpha/beta hydrolase"/>
    <property type="match status" value="1"/>
</dbReference>
<dbReference type="Proteomes" id="UP001233999">
    <property type="component" value="Unassembled WGS sequence"/>
</dbReference>
<evidence type="ECO:0000256" key="2">
    <source>
        <dbReference type="ARBA" id="ARBA00022801"/>
    </source>
</evidence>
<dbReference type="InterPro" id="IPR029058">
    <property type="entry name" value="AB_hydrolase_fold"/>
</dbReference>
<dbReference type="PANTHER" id="PTHR43798:SF14">
    <property type="entry name" value="SERINE HYDROLASE-LIKE PROTEIN DDB_G0286239"/>
    <property type="match status" value="1"/>
</dbReference>
<name>A0AAD8A3Y5_DIPPU</name>
<dbReference type="PANTHER" id="PTHR43798">
    <property type="entry name" value="MONOACYLGLYCEROL LIPASE"/>
    <property type="match status" value="1"/>
</dbReference>
<evidence type="ECO:0000313" key="4">
    <source>
        <dbReference type="EMBL" id="KAJ9591690.1"/>
    </source>
</evidence>
<comment type="caution">
    <text evidence="4">The sequence shown here is derived from an EMBL/GenBank/DDBJ whole genome shotgun (WGS) entry which is preliminary data.</text>
</comment>
<proteinExistence type="inferred from homology"/>
<feature type="domain" description="AB hydrolase-1" evidence="3">
    <location>
        <begin position="47"/>
        <end position="143"/>
    </location>
</feature>
<evidence type="ECO:0000259" key="3">
    <source>
        <dbReference type="Pfam" id="PF00561"/>
    </source>
</evidence>
<protein>
    <recommendedName>
        <fullName evidence="3">AB hydrolase-1 domain-containing protein</fullName>
    </recommendedName>
</protein>
<dbReference type="EMBL" id="JASPKZ010003860">
    <property type="protein sequence ID" value="KAJ9591690.1"/>
    <property type="molecule type" value="Genomic_DNA"/>
</dbReference>
<organism evidence="4 5">
    <name type="scientific">Diploptera punctata</name>
    <name type="common">Pacific beetle cockroach</name>
    <dbReference type="NCBI Taxonomy" id="6984"/>
    <lineage>
        <taxon>Eukaryota</taxon>
        <taxon>Metazoa</taxon>
        <taxon>Ecdysozoa</taxon>
        <taxon>Arthropoda</taxon>
        <taxon>Hexapoda</taxon>
        <taxon>Insecta</taxon>
        <taxon>Pterygota</taxon>
        <taxon>Neoptera</taxon>
        <taxon>Polyneoptera</taxon>
        <taxon>Dictyoptera</taxon>
        <taxon>Blattodea</taxon>
        <taxon>Blaberoidea</taxon>
        <taxon>Blaberidae</taxon>
        <taxon>Diplopterinae</taxon>
        <taxon>Diploptera</taxon>
    </lineage>
</organism>
<gene>
    <name evidence="4" type="ORF">L9F63_001777</name>
</gene>
<reference evidence="4" key="2">
    <citation type="submission" date="2023-05" db="EMBL/GenBank/DDBJ databases">
        <authorList>
            <person name="Fouks B."/>
        </authorList>
    </citation>
    <scope>NUCLEOTIDE SEQUENCE</scope>
    <source>
        <strain evidence="4">Stay&amp;Tobe</strain>
        <tissue evidence="4">Testes</tissue>
    </source>
</reference>
<sequence>MSHVITDWEINNLLMSKKPEEIKIPVPWGHLSGKWWGPKDKQPWLAIHGWQDNAGTFDTLAPLLAPHIALFCVELPGHGLASHYPKGHFYYIHWDGLIVIRQIVKYYKWKKVSIIGHSLGGSLAFLYAASYPEETDAIICLDVASPAFLDNSTIVDITGRSIDKFLKYENLTEKEVPYYPYEEMLEIMMQGHGGSLTLESGELMMKRGARWDPKTNYYLFTRDVRLLSLTAFISQDVALEYASRITCKVLNIKAIPGSKYRRDDLYHEILDKIKENAKVLKFYEIEGTHHVHMNDPKSIVPYIIDFLKMEKITSQSLSHE</sequence>
<dbReference type="Pfam" id="PF00561">
    <property type="entry name" value="Abhydrolase_1"/>
    <property type="match status" value="1"/>
</dbReference>
<reference evidence="4" key="1">
    <citation type="journal article" date="2023" name="IScience">
        <title>Live-bearing cockroach genome reveals convergent evolutionary mechanisms linked to viviparity in insects and beyond.</title>
        <authorList>
            <person name="Fouks B."/>
            <person name="Harrison M.C."/>
            <person name="Mikhailova A.A."/>
            <person name="Marchal E."/>
            <person name="English S."/>
            <person name="Carruthers M."/>
            <person name="Jennings E.C."/>
            <person name="Chiamaka E.L."/>
            <person name="Frigard R.A."/>
            <person name="Pippel M."/>
            <person name="Attardo G.M."/>
            <person name="Benoit J.B."/>
            <person name="Bornberg-Bauer E."/>
            <person name="Tobe S.S."/>
        </authorList>
    </citation>
    <scope>NUCLEOTIDE SEQUENCE</scope>
    <source>
        <strain evidence="4">Stay&amp;Tobe</strain>
    </source>
</reference>
<keyword evidence="5" id="KW-1185">Reference proteome</keyword>
<feature type="non-terminal residue" evidence="4">
    <location>
        <position position="320"/>
    </location>
</feature>